<dbReference type="EMBL" id="LAPZ01000003">
    <property type="protein sequence ID" value="OSY88219.1"/>
    <property type="molecule type" value="Genomic_DNA"/>
</dbReference>
<dbReference type="Proteomes" id="UP000194221">
    <property type="component" value="Unassembled WGS sequence"/>
</dbReference>
<dbReference type="RefSeq" id="WP_086029932.1">
    <property type="nucleotide sequence ID" value="NZ_LAPZ01000003.1"/>
</dbReference>
<accession>A0A1Y2PET0</accession>
<proteinExistence type="predicted"/>
<evidence type="ECO:0000256" key="1">
    <source>
        <dbReference type="SAM" id="Phobius"/>
    </source>
</evidence>
<keyword evidence="1" id="KW-1133">Transmembrane helix</keyword>
<dbReference type="STRING" id="1635173.WH52_05395"/>
<name>A0A1Y2PET0_9FLAO</name>
<gene>
    <name evidence="2" type="ORF">WH52_05395</name>
</gene>
<dbReference type="InParanoid" id="A0A1Y2PET0"/>
<evidence type="ECO:0000313" key="2">
    <source>
        <dbReference type="EMBL" id="OSY88219.1"/>
    </source>
</evidence>
<feature type="transmembrane region" description="Helical" evidence="1">
    <location>
        <begin position="135"/>
        <end position="164"/>
    </location>
</feature>
<reference evidence="2 3" key="1">
    <citation type="submission" date="2015-03" db="EMBL/GenBank/DDBJ databases">
        <title>Genome sequence of Tenacibaculum sp. S2-2, isolated from intestinal microbiota of sea cucumber, Apostichopus japonicas.</title>
        <authorList>
            <person name="Shao Z."/>
            <person name="Wang L."/>
            <person name="Li X."/>
        </authorList>
    </citation>
    <scope>NUCLEOTIDE SEQUENCE [LARGE SCALE GENOMIC DNA]</scope>
    <source>
        <strain evidence="2 3">S2-2</strain>
    </source>
</reference>
<comment type="caution">
    <text evidence="2">The sequence shown here is derived from an EMBL/GenBank/DDBJ whole genome shotgun (WGS) entry which is preliminary data.</text>
</comment>
<sequence>MNNEHNTGKFKELLDKLQQESWQLELLISGFAIFGLISAITPIEAKLNEAIVFEKASYFRYAFQFALLSCYILIINLVIHVILRGLWIGAIGLRYVSSEIDYTELNYHKRFTNYLEKKVGSFDGYIARLENYCSILFAVTFLTLFYFITAFCLFAIFLFLGYFFVEAGIFPKEVGVIIFVLFLLVYLVAILIIFIDFITQGFLKKKEWTSFLYMPIYKIFSYLTLSFLYRPLVYNFLDNKFGRRIAFILVPLYAFIFYFSTFDNVRSNYFYKGAETSKHYSKKYRYLSSLTKEDYVWTAVIQSKIIDEPYVHLFVPFKEKIDDYIFERNPDIKPQKDIRGYESTVNLFTTPKSRKRKIKALKKKDSIQSIYLKTFNNNYKLKIDSINLPSKFIVTSIKNQLGFETVLPLQNTPEGKHLLRIDRIIVNKKDNKETLEKVVEIPFWYYKPNYKLD</sequence>
<keyword evidence="3" id="KW-1185">Reference proteome</keyword>
<feature type="transmembrane region" description="Helical" evidence="1">
    <location>
        <begin position="211"/>
        <end position="229"/>
    </location>
</feature>
<keyword evidence="1" id="KW-0472">Membrane</keyword>
<organism evidence="2 3">
    <name type="scientific">Tenacibaculum holothuriorum</name>
    <dbReference type="NCBI Taxonomy" id="1635173"/>
    <lineage>
        <taxon>Bacteria</taxon>
        <taxon>Pseudomonadati</taxon>
        <taxon>Bacteroidota</taxon>
        <taxon>Flavobacteriia</taxon>
        <taxon>Flavobacteriales</taxon>
        <taxon>Flavobacteriaceae</taxon>
        <taxon>Tenacibaculum</taxon>
    </lineage>
</organism>
<feature type="transmembrane region" description="Helical" evidence="1">
    <location>
        <begin position="61"/>
        <end position="83"/>
    </location>
</feature>
<dbReference type="AlphaFoldDB" id="A0A1Y2PET0"/>
<protein>
    <submittedName>
        <fullName evidence="2">Uncharacterized protein</fullName>
    </submittedName>
</protein>
<evidence type="ECO:0000313" key="3">
    <source>
        <dbReference type="Proteomes" id="UP000194221"/>
    </source>
</evidence>
<feature type="transmembrane region" description="Helical" evidence="1">
    <location>
        <begin position="176"/>
        <end position="199"/>
    </location>
</feature>
<feature type="transmembrane region" description="Helical" evidence="1">
    <location>
        <begin position="21"/>
        <end position="41"/>
    </location>
</feature>
<keyword evidence="1" id="KW-0812">Transmembrane</keyword>
<dbReference type="OrthoDB" id="1491387at2"/>
<feature type="transmembrane region" description="Helical" evidence="1">
    <location>
        <begin position="241"/>
        <end position="262"/>
    </location>
</feature>